<accession>A0ABS9T7P9</accession>
<dbReference type="Gene3D" id="1.20.120.520">
    <property type="entry name" value="nmb1532 protein domain like"/>
    <property type="match status" value="1"/>
</dbReference>
<proteinExistence type="predicted"/>
<protein>
    <submittedName>
        <fullName evidence="2">Hemerythrin domain-containing protein</fullName>
    </submittedName>
</protein>
<evidence type="ECO:0000259" key="1">
    <source>
        <dbReference type="Pfam" id="PF01814"/>
    </source>
</evidence>
<dbReference type="Pfam" id="PF01814">
    <property type="entry name" value="Hemerythrin"/>
    <property type="match status" value="1"/>
</dbReference>
<feature type="domain" description="Hemerythrin-like" evidence="1">
    <location>
        <begin position="14"/>
        <end position="153"/>
    </location>
</feature>
<dbReference type="InterPro" id="IPR012312">
    <property type="entry name" value="Hemerythrin-like"/>
</dbReference>
<dbReference type="EMBL" id="JAKXMK010000002">
    <property type="protein sequence ID" value="MCH6164473.1"/>
    <property type="molecule type" value="Genomic_DNA"/>
</dbReference>
<reference evidence="2 3" key="1">
    <citation type="submission" date="2022-03" db="EMBL/GenBank/DDBJ databases">
        <title>Pseudonocardia alaer sp. nov., a novel actinomycete isolated from reed forest soil.</title>
        <authorList>
            <person name="Wang L."/>
        </authorList>
    </citation>
    <scope>NUCLEOTIDE SEQUENCE [LARGE SCALE GENOMIC DNA]</scope>
    <source>
        <strain evidence="2 3">Y-16303</strain>
        <plasmid evidence="2">unnamed</plasmid>
    </source>
</reference>
<organism evidence="2 3">
    <name type="scientific">Pseudonocardia alaniniphila</name>
    <dbReference type="NCBI Taxonomy" id="75291"/>
    <lineage>
        <taxon>Bacteria</taxon>
        <taxon>Bacillati</taxon>
        <taxon>Actinomycetota</taxon>
        <taxon>Actinomycetes</taxon>
        <taxon>Pseudonocardiales</taxon>
        <taxon>Pseudonocardiaceae</taxon>
        <taxon>Pseudonocardia</taxon>
    </lineage>
</organism>
<name>A0ABS9T7P9_9PSEU</name>
<dbReference type="RefSeq" id="WP_241034332.1">
    <property type="nucleotide sequence ID" value="NZ_BAAAJF010000034.1"/>
</dbReference>
<dbReference type="Proteomes" id="UP001299970">
    <property type="component" value="Unassembled WGS sequence"/>
</dbReference>
<gene>
    <name evidence="2" type="ORF">MMF94_02160</name>
</gene>
<evidence type="ECO:0000313" key="2">
    <source>
        <dbReference type="EMBL" id="MCH6164473.1"/>
    </source>
</evidence>
<comment type="caution">
    <text evidence="2">The sequence shown here is derived from an EMBL/GenBank/DDBJ whole genome shotgun (WGS) entry which is preliminary data.</text>
</comment>
<sequence length="231" mass="25238">MINASPERAEGLRLYDELLAVHTILRRGSALLVESWGALAAGRPVHLGTLVAVARWHTAFLHHHHHGEDEQFWPLLRELFPASAEDLSRLTAEHEELDAELKILGEAVDAIGALAGNAAARQVAARHVAELTGHSSAVVCHDALVAHLDDEEPVLRTLFPQVSPDRIRRLRAAIVAAAPKSGPDLVLGLLADPEPAPGYEHMTHNFPAPVRWLRPVLVARYRSRRRALGVG</sequence>
<keyword evidence="3" id="KW-1185">Reference proteome</keyword>
<keyword evidence="2" id="KW-0614">Plasmid</keyword>
<geneLocation type="plasmid" evidence="2">
    <name>unnamed</name>
</geneLocation>
<evidence type="ECO:0000313" key="3">
    <source>
        <dbReference type="Proteomes" id="UP001299970"/>
    </source>
</evidence>